<dbReference type="InterPro" id="IPR005110">
    <property type="entry name" value="MoeA_linker/N"/>
</dbReference>
<dbReference type="GO" id="GO:0046872">
    <property type="term" value="F:metal ion binding"/>
    <property type="evidence" value="ECO:0007669"/>
    <property type="project" value="UniProtKB-UniRule"/>
</dbReference>
<dbReference type="SMART" id="SM00852">
    <property type="entry name" value="MoCF_biosynth"/>
    <property type="match status" value="1"/>
</dbReference>
<reference evidence="16 17" key="1">
    <citation type="submission" date="2018-09" db="EMBL/GenBank/DDBJ databases">
        <authorList>
            <person name="Postec A."/>
        </authorList>
    </citation>
    <scope>NUCLEOTIDE SEQUENCE [LARGE SCALE GENOMIC DNA]</scope>
    <source>
        <strain evidence="16">70B-A</strain>
    </source>
</reference>
<dbReference type="Gene3D" id="3.40.980.10">
    <property type="entry name" value="MoaB/Mog-like domain"/>
    <property type="match status" value="1"/>
</dbReference>
<name>A0A3P7NTV9_9FIRM</name>
<dbReference type="InterPro" id="IPR038987">
    <property type="entry name" value="MoeA-like"/>
</dbReference>
<comment type="pathway">
    <text evidence="4 14">Cofactor biosynthesis; molybdopterin biosynthesis.</text>
</comment>
<evidence type="ECO:0000256" key="2">
    <source>
        <dbReference type="ARBA" id="ARBA00002901"/>
    </source>
</evidence>
<dbReference type="Pfam" id="PF03453">
    <property type="entry name" value="MoeA_N"/>
    <property type="match status" value="1"/>
</dbReference>
<evidence type="ECO:0000256" key="6">
    <source>
        <dbReference type="ARBA" id="ARBA00013269"/>
    </source>
</evidence>
<comment type="cofactor">
    <cofactor evidence="1 14">
        <name>Mg(2+)</name>
        <dbReference type="ChEBI" id="CHEBI:18420"/>
    </cofactor>
</comment>
<evidence type="ECO:0000256" key="10">
    <source>
        <dbReference type="ARBA" id="ARBA00022723"/>
    </source>
</evidence>
<dbReference type="InterPro" id="IPR036135">
    <property type="entry name" value="MoeA_linker/N_sf"/>
</dbReference>
<dbReference type="OrthoDB" id="9804758at2"/>
<evidence type="ECO:0000259" key="15">
    <source>
        <dbReference type="SMART" id="SM00852"/>
    </source>
</evidence>
<comment type="function">
    <text evidence="2 14">Catalyzes the insertion of molybdate into adenylated molybdopterin with the concomitant release of AMP.</text>
</comment>
<dbReference type="InterPro" id="IPR036425">
    <property type="entry name" value="MoaB/Mog-like_dom_sf"/>
</dbReference>
<evidence type="ECO:0000256" key="1">
    <source>
        <dbReference type="ARBA" id="ARBA00001946"/>
    </source>
</evidence>
<keyword evidence="9 14" id="KW-0808">Transferase</keyword>
<comment type="similarity">
    <text evidence="5 14">Belongs to the MoeA family.</text>
</comment>
<evidence type="ECO:0000313" key="17">
    <source>
        <dbReference type="Proteomes" id="UP000279029"/>
    </source>
</evidence>
<evidence type="ECO:0000256" key="4">
    <source>
        <dbReference type="ARBA" id="ARBA00005046"/>
    </source>
</evidence>
<dbReference type="InterPro" id="IPR036688">
    <property type="entry name" value="MoeA_C_domain_IV_sf"/>
</dbReference>
<evidence type="ECO:0000256" key="14">
    <source>
        <dbReference type="RuleBase" id="RU365090"/>
    </source>
</evidence>
<evidence type="ECO:0000256" key="13">
    <source>
        <dbReference type="ARBA" id="ARBA00047317"/>
    </source>
</evidence>
<feature type="domain" description="MoaB/Mog" evidence="15">
    <location>
        <begin position="187"/>
        <end position="326"/>
    </location>
</feature>
<evidence type="ECO:0000256" key="7">
    <source>
        <dbReference type="ARBA" id="ARBA00021108"/>
    </source>
</evidence>
<dbReference type="InterPro" id="IPR008284">
    <property type="entry name" value="MoCF_biosynth_CS"/>
</dbReference>
<dbReference type="EMBL" id="LR130778">
    <property type="protein sequence ID" value="VDN46624.1"/>
    <property type="molecule type" value="Genomic_DNA"/>
</dbReference>
<evidence type="ECO:0000256" key="3">
    <source>
        <dbReference type="ARBA" id="ARBA00003487"/>
    </source>
</evidence>
<dbReference type="GO" id="GO:0005829">
    <property type="term" value="C:cytosol"/>
    <property type="evidence" value="ECO:0007669"/>
    <property type="project" value="TreeGrafter"/>
</dbReference>
<dbReference type="SUPFAM" id="SSF63867">
    <property type="entry name" value="MoeA C-terminal domain-like"/>
    <property type="match status" value="1"/>
</dbReference>
<dbReference type="SUPFAM" id="SSF53218">
    <property type="entry name" value="Molybdenum cofactor biosynthesis proteins"/>
    <property type="match status" value="1"/>
</dbReference>
<keyword evidence="10 14" id="KW-0479">Metal-binding</keyword>
<dbReference type="InterPro" id="IPR001453">
    <property type="entry name" value="MoaB/Mog_dom"/>
</dbReference>
<dbReference type="Gene3D" id="2.170.190.11">
    <property type="entry name" value="Molybdopterin biosynthesis moea protein, domain 3"/>
    <property type="match status" value="1"/>
</dbReference>
<evidence type="ECO:0000256" key="5">
    <source>
        <dbReference type="ARBA" id="ARBA00010763"/>
    </source>
</evidence>
<dbReference type="KEGG" id="cbar:PATL70BA_0756"/>
<gene>
    <name evidence="16" type="ORF">PATL70BA_0756</name>
</gene>
<dbReference type="RefSeq" id="WP_125136105.1">
    <property type="nucleotide sequence ID" value="NZ_LR130778.1"/>
</dbReference>
<dbReference type="FunFam" id="3.40.980.10:FF:000004">
    <property type="entry name" value="Molybdopterin molybdenumtransferase"/>
    <property type="match status" value="1"/>
</dbReference>
<dbReference type="UniPathway" id="UPA00344"/>
<evidence type="ECO:0000256" key="8">
    <source>
        <dbReference type="ARBA" id="ARBA00022505"/>
    </source>
</evidence>
<dbReference type="CDD" id="cd00887">
    <property type="entry name" value="MoeA"/>
    <property type="match status" value="1"/>
</dbReference>
<dbReference type="Gene3D" id="2.40.340.10">
    <property type="entry name" value="MoeA, C-terminal, domain IV"/>
    <property type="match status" value="1"/>
</dbReference>
<dbReference type="SUPFAM" id="SSF63882">
    <property type="entry name" value="MoeA N-terminal region -like"/>
    <property type="match status" value="1"/>
</dbReference>
<dbReference type="EC" id="2.10.1.1" evidence="6 14"/>
<comment type="catalytic activity">
    <reaction evidence="13">
        <text>adenylyl-molybdopterin + molybdate = Mo-molybdopterin + AMP + H(+)</text>
        <dbReference type="Rhea" id="RHEA:35047"/>
        <dbReference type="ChEBI" id="CHEBI:15378"/>
        <dbReference type="ChEBI" id="CHEBI:36264"/>
        <dbReference type="ChEBI" id="CHEBI:62727"/>
        <dbReference type="ChEBI" id="CHEBI:71302"/>
        <dbReference type="ChEBI" id="CHEBI:456215"/>
        <dbReference type="EC" id="2.10.1.1"/>
    </reaction>
</comment>
<evidence type="ECO:0000256" key="11">
    <source>
        <dbReference type="ARBA" id="ARBA00022842"/>
    </source>
</evidence>
<sequence>MNIFNMKSLHDAKAIVLSKDNTIELKSESVHLLNSHGRIVSETLYAQVDIPAFNRSTVDGYAVKVKDILGASDSIPSILTPKSEVLMGEAATMVCHLGEAVYVPTGGMLPEGADGMVMIEHTELLDQQTLLIKKPIAYGENITYKGDDLKEKDVILEKGEKISAYDMGILAGVGFGQVKVLSKIKVAILSTGDEIIDYDQVPNPGQIRDINGYTLSGAVMACGGEVVYKALIKDDFEALRAALEHSAQISDLVILSGGSSVGTCDYTKSAIESFETGEILMHGISVKPGKPTIVGKLEGKMVFGLPGHPAASAIIFEILVKPYIRSSQMRPSNDFKVRAIMTTNLHAAPGKDTFVMTVLHREEGIYYATPIQGKSGLMTLLTKATGYIQIASEQEGLYKGQEVEVTLIKEVSS</sequence>
<dbReference type="GO" id="GO:0006777">
    <property type="term" value="P:Mo-molybdopterin cofactor biosynthetic process"/>
    <property type="evidence" value="ECO:0007669"/>
    <property type="project" value="UniProtKB-UniRule"/>
</dbReference>
<keyword evidence="17" id="KW-1185">Reference proteome</keyword>
<protein>
    <recommendedName>
        <fullName evidence="7 14">Molybdopterin molybdenumtransferase</fullName>
        <ecNumber evidence="6 14">2.10.1.1</ecNumber>
    </recommendedName>
</protein>
<dbReference type="Pfam" id="PF03454">
    <property type="entry name" value="MoeA_C"/>
    <property type="match status" value="1"/>
</dbReference>
<evidence type="ECO:0000313" key="16">
    <source>
        <dbReference type="EMBL" id="VDN46624.1"/>
    </source>
</evidence>
<dbReference type="PROSITE" id="PS01079">
    <property type="entry name" value="MOCF_BIOSYNTHESIS_2"/>
    <property type="match status" value="1"/>
</dbReference>
<proteinExistence type="inferred from homology"/>
<comment type="function">
    <text evidence="3">May be involved in the biosynthesis of molybdopterin.</text>
</comment>
<dbReference type="NCBIfam" id="TIGR00177">
    <property type="entry name" value="molyb_syn"/>
    <property type="match status" value="1"/>
</dbReference>
<keyword evidence="8 14" id="KW-0500">Molybdenum</keyword>
<dbReference type="Gene3D" id="3.90.105.10">
    <property type="entry name" value="Molybdopterin biosynthesis moea protein, domain 2"/>
    <property type="match status" value="1"/>
</dbReference>
<dbReference type="PANTHER" id="PTHR10192:SF5">
    <property type="entry name" value="GEPHYRIN"/>
    <property type="match status" value="1"/>
</dbReference>
<dbReference type="Pfam" id="PF00994">
    <property type="entry name" value="MoCF_biosynth"/>
    <property type="match status" value="1"/>
</dbReference>
<evidence type="ECO:0000256" key="9">
    <source>
        <dbReference type="ARBA" id="ARBA00022679"/>
    </source>
</evidence>
<dbReference type="PANTHER" id="PTHR10192">
    <property type="entry name" value="MOLYBDOPTERIN BIOSYNTHESIS PROTEIN"/>
    <property type="match status" value="1"/>
</dbReference>
<dbReference type="AlphaFoldDB" id="A0A3P7NTV9"/>
<organism evidence="16 17">
    <name type="scientific">Petrocella atlantisensis</name>
    <dbReference type="NCBI Taxonomy" id="2173034"/>
    <lineage>
        <taxon>Bacteria</taxon>
        <taxon>Bacillati</taxon>
        <taxon>Bacillota</taxon>
        <taxon>Clostridia</taxon>
        <taxon>Lachnospirales</taxon>
        <taxon>Vallitaleaceae</taxon>
        <taxon>Petrocella</taxon>
    </lineage>
</organism>
<keyword evidence="11 14" id="KW-0460">Magnesium</keyword>
<evidence type="ECO:0000256" key="12">
    <source>
        <dbReference type="ARBA" id="ARBA00023150"/>
    </source>
</evidence>
<dbReference type="NCBIfam" id="NF045515">
    <property type="entry name" value="Glp_gephyrin"/>
    <property type="match status" value="1"/>
</dbReference>
<dbReference type="GO" id="GO:0061599">
    <property type="term" value="F:molybdopterin molybdotransferase activity"/>
    <property type="evidence" value="ECO:0007669"/>
    <property type="project" value="UniProtKB-UniRule"/>
</dbReference>
<accession>A0A3P7NTV9</accession>
<dbReference type="Proteomes" id="UP000279029">
    <property type="component" value="Chromosome"/>
</dbReference>
<dbReference type="InterPro" id="IPR005111">
    <property type="entry name" value="MoeA_C_domain_IV"/>
</dbReference>
<keyword evidence="12 14" id="KW-0501">Molybdenum cofactor biosynthesis</keyword>